<keyword evidence="3" id="KW-1185">Reference proteome</keyword>
<organism evidence="2 3">
    <name type="scientific">Roseicella aerolata</name>
    <dbReference type="NCBI Taxonomy" id="2883479"/>
    <lineage>
        <taxon>Bacteria</taxon>
        <taxon>Pseudomonadati</taxon>
        <taxon>Pseudomonadota</taxon>
        <taxon>Alphaproteobacteria</taxon>
        <taxon>Acetobacterales</taxon>
        <taxon>Roseomonadaceae</taxon>
        <taxon>Roseicella</taxon>
    </lineage>
</organism>
<name>A0A9X1IGQ5_9PROT</name>
<keyword evidence="2" id="KW-0378">Hydrolase</keyword>
<dbReference type="GO" id="GO:0004519">
    <property type="term" value="F:endonuclease activity"/>
    <property type="evidence" value="ECO:0007669"/>
    <property type="project" value="UniProtKB-KW"/>
</dbReference>
<dbReference type="Proteomes" id="UP001139311">
    <property type="component" value="Unassembled WGS sequence"/>
</dbReference>
<keyword evidence="2" id="KW-0540">Nuclease</keyword>
<sequence length="264" mass="28059">MSMPPGSDPAHRRDPGDSMLVATYNAHRGRGPAGWFRPDRILGVIAEIRPELIALQEAQHYLRRGTPMLDARVMAEELGLRALALPERPDHQGWRSNLLLVRREAEVLAGPIGLRLGGMEPRGALLAVLDLGHGPLRVIGTHLSLGAGQRRVQAGLLLHAMETGPGQGLPTLLLGDLNEWRVGRGALGVLESVFGTPPPAPTFPAFRPVGSLDRILGWPPGLVTGVAAHDTPLARRASDHLPLTARVGTGVLAAKSAKGASARR</sequence>
<evidence type="ECO:0000313" key="2">
    <source>
        <dbReference type="EMBL" id="MCB4822755.1"/>
    </source>
</evidence>
<proteinExistence type="predicted"/>
<reference evidence="2" key="1">
    <citation type="submission" date="2021-10" db="EMBL/GenBank/DDBJ databases">
        <title>Roseicella aerolatum sp. nov., isolated from aerosols of e-waste dismantling site.</title>
        <authorList>
            <person name="Qin T."/>
        </authorList>
    </citation>
    <scope>NUCLEOTIDE SEQUENCE</scope>
    <source>
        <strain evidence="2">GB24</strain>
    </source>
</reference>
<keyword evidence="2" id="KW-0255">Endonuclease</keyword>
<dbReference type="InterPro" id="IPR036691">
    <property type="entry name" value="Endo/exonu/phosph_ase_sf"/>
</dbReference>
<evidence type="ECO:0000259" key="1">
    <source>
        <dbReference type="Pfam" id="PF03372"/>
    </source>
</evidence>
<comment type="caution">
    <text evidence="2">The sequence shown here is derived from an EMBL/GenBank/DDBJ whole genome shotgun (WGS) entry which is preliminary data.</text>
</comment>
<dbReference type="InterPro" id="IPR005135">
    <property type="entry name" value="Endo/exonuclease/phosphatase"/>
</dbReference>
<dbReference type="Gene3D" id="3.60.10.10">
    <property type="entry name" value="Endonuclease/exonuclease/phosphatase"/>
    <property type="match status" value="1"/>
</dbReference>
<dbReference type="AlphaFoldDB" id="A0A9X1IGQ5"/>
<dbReference type="SUPFAM" id="SSF56219">
    <property type="entry name" value="DNase I-like"/>
    <property type="match status" value="1"/>
</dbReference>
<accession>A0A9X1IGQ5</accession>
<feature type="domain" description="Endonuclease/exonuclease/phosphatase" evidence="1">
    <location>
        <begin position="22"/>
        <end position="240"/>
    </location>
</feature>
<dbReference type="Pfam" id="PF03372">
    <property type="entry name" value="Exo_endo_phos"/>
    <property type="match status" value="1"/>
</dbReference>
<gene>
    <name evidence="2" type="ORF">LHA35_13540</name>
</gene>
<dbReference type="EMBL" id="JAJAQI010000018">
    <property type="protein sequence ID" value="MCB4822755.1"/>
    <property type="molecule type" value="Genomic_DNA"/>
</dbReference>
<dbReference type="RefSeq" id="WP_226608804.1">
    <property type="nucleotide sequence ID" value="NZ_JAJAQI010000018.1"/>
</dbReference>
<evidence type="ECO:0000313" key="3">
    <source>
        <dbReference type="Proteomes" id="UP001139311"/>
    </source>
</evidence>
<protein>
    <submittedName>
        <fullName evidence="2">Endonuclease/exonuclease/phosphatase family protein</fullName>
    </submittedName>
</protein>